<keyword evidence="1 3" id="KW-0689">Ribosomal protein</keyword>
<keyword evidence="2 3" id="KW-0687">Ribonucleoprotein</keyword>
<dbReference type="GO" id="GO:0019843">
    <property type="term" value="F:rRNA binding"/>
    <property type="evidence" value="ECO:0007669"/>
    <property type="project" value="UniProtKB-UniRule"/>
</dbReference>
<evidence type="ECO:0000313" key="6">
    <source>
        <dbReference type="Proteomes" id="UP000240572"/>
    </source>
</evidence>
<dbReference type="Proteomes" id="UP000240572">
    <property type="component" value="Unassembled WGS sequence"/>
</dbReference>
<dbReference type="GO" id="GO:0022627">
    <property type="term" value="C:cytosolic small ribosomal subunit"/>
    <property type="evidence" value="ECO:0007669"/>
    <property type="project" value="TreeGrafter"/>
</dbReference>
<dbReference type="PANTHER" id="PTHR23321:SF26">
    <property type="entry name" value="SMALL RIBOSOMAL SUBUNIT PROTEIN US15M"/>
    <property type="match status" value="1"/>
</dbReference>
<dbReference type="InterPro" id="IPR009068">
    <property type="entry name" value="uS15_NS1_RNA-bd_sf"/>
</dbReference>
<dbReference type="AlphaFoldDB" id="A0A2P8CYQ8"/>
<keyword evidence="6" id="KW-1185">Reference proteome</keyword>
<keyword evidence="3" id="KW-0699">rRNA-binding</keyword>
<reference evidence="5 6" key="1">
    <citation type="submission" date="2018-03" db="EMBL/GenBank/DDBJ databases">
        <title>Genomic Encyclopedia of Type Strains, Phase III (KMG-III): the genomes of soil and plant-associated and newly described type strains.</title>
        <authorList>
            <person name="Whitman W."/>
        </authorList>
    </citation>
    <scope>NUCLEOTIDE SEQUENCE [LARGE SCALE GENOMIC DNA]</scope>
    <source>
        <strain evidence="5 6">CGMCC 1.12700</strain>
    </source>
</reference>
<dbReference type="OrthoDB" id="9799262at2"/>
<comment type="caution">
    <text evidence="5">The sequence shown here is derived from an EMBL/GenBank/DDBJ whole genome shotgun (WGS) entry which is preliminary data.</text>
</comment>
<dbReference type="Pfam" id="PF00312">
    <property type="entry name" value="Ribosomal_S15"/>
    <property type="match status" value="1"/>
</dbReference>
<evidence type="ECO:0000256" key="1">
    <source>
        <dbReference type="ARBA" id="ARBA00022980"/>
    </source>
</evidence>
<evidence type="ECO:0000256" key="2">
    <source>
        <dbReference type="ARBA" id="ARBA00023274"/>
    </source>
</evidence>
<comment type="subunit">
    <text evidence="3">Part of the 30S ribosomal subunit. Forms a bridge to the 50S subunit in the 70S ribosome, contacting the 23S rRNA.</text>
</comment>
<dbReference type="GO" id="GO:0003735">
    <property type="term" value="F:structural constituent of ribosome"/>
    <property type="evidence" value="ECO:0007669"/>
    <property type="project" value="InterPro"/>
</dbReference>
<dbReference type="InterPro" id="IPR005290">
    <property type="entry name" value="Ribosomal_uS15_bac-type"/>
</dbReference>
<keyword evidence="3" id="KW-0694">RNA-binding</keyword>
<dbReference type="HAMAP" id="MF_01343_B">
    <property type="entry name" value="Ribosomal_uS15_B"/>
    <property type="match status" value="1"/>
</dbReference>
<gene>
    <name evidence="3" type="primary">rpsO</name>
    <name evidence="5" type="ORF">B0I18_109107</name>
</gene>
<dbReference type="InterPro" id="IPR000589">
    <property type="entry name" value="Ribosomal_uS15"/>
</dbReference>
<dbReference type="RefSeq" id="WP_106524442.1">
    <property type="nucleotide sequence ID" value="NZ_PYGD01000009.1"/>
</dbReference>
<dbReference type="Gene3D" id="6.10.250.3130">
    <property type="match status" value="1"/>
</dbReference>
<protein>
    <recommendedName>
        <fullName evidence="3">Small ribosomal subunit protein uS15</fullName>
    </recommendedName>
</protein>
<dbReference type="SUPFAM" id="SSF47060">
    <property type="entry name" value="S15/NS1 RNA-binding domain"/>
    <property type="match status" value="1"/>
</dbReference>
<name>A0A2P8CYQ8_9BACT</name>
<comment type="function">
    <text evidence="3">Forms an intersubunit bridge (bridge B4) with the 23S rRNA of the 50S subunit in the ribosome.</text>
</comment>
<dbReference type="GO" id="GO:0006412">
    <property type="term" value="P:translation"/>
    <property type="evidence" value="ECO:0007669"/>
    <property type="project" value="UniProtKB-UniRule"/>
</dbReference>
<dbReference type="PANTHER" id="PTHR23321">
    <property type="entry name" value="RIBOSOMAL PROTEIN S15, BACTERIAL AND ORGANELLAR"/>
    <property type="match status" value="1"/>
</dbReference>
<proteinExistence type="inferred from homology"/>
<organism evidence="5 6">
    <name type="scientific">Taibaiella chishuiensis</name>
    <dbReference type="NCBI Taxonomy" id="1434707"/>
    <lineage>
        <taxon>Bacteria</taxon>
        <taxon>Pseudomonadati</taxon>
        <taxon>Bacteroidota</taxon>
        <taxon>Chitinophagia</taxon>
        <taxon>Chitinophagales</taxon>
        <taxon>Chitinophagaceae</taxon>
        <taxon>Taibaiella</taxon>
    </lineage>
</organism>
<comment type="similarity">
    <text evidence="3 4">Belongs to the universal ribosomal protein uS15 family.</text>
</comment>
<evidence type="ECO:0000313" key="5">
    <source>
        <dbReference type="EMBL" id="PSK90101.1"/>
    </source>
</evidence>
<dbReference type="SMART" id="SM01387">
    <property type="entry name" value="Ribosomal_S15"/>
    <property type="match status" value="1"/>
</dbReference>
<evidence type="ECO:0000256" key="4">
    <source>
        <dbReference type="RuleBase" id="RU003919"/>
    </source>
</evidence>
<evidence type="ECO:0000256" key="3">
    <source>
        <dbReference type="HAMAP-Rule" id="MF_01343"/>
    </source>
</evidence>
<dbReference type="CDD" id="cd00677">
    <property type="entry name" value="S15_NS1_EPRS_RNA-bind"/>
    <property type="match status" value="1"/>
</dbReference>
<dbReference type="NCBIfam" id="TIGR00952">
    <property type="entry name" value="S15_bact"/>
    <property type="match status" value="1"/>
</dbReference>
<dbReference type="EMBL" id="PYGD01000009">
    <property type="protein sequence ID" value="PSK90101.1"/>
    <property type="molecule type" value="Genomic_DNA"/>
</dbReference>
<dbReference type="Gene3D" id="1.10.287.10">
    <property type="entry name" value="S15/NS1, RNA-binding"/>
    <property type="match status" value="1"/>
</dbReference>
<accession>A0A2P8CYQ8</accession>
<comment type="function">
    <text evidence="3">One of the primary rRNA binding proteins, it binds directly to 16S rRNA where it helps nucleate assembly of the platform of the 30S subunit by binding and bridging several RNA helices of the 16S rRNA.</text>
</comment>
<sequence length="92" mass="10207">MANATIDAKKANIFKTYGGSEKNTGSVEGQIALLTERILHISAHIKNGNKKDHSSNLGLIKMVGQRKRLLTYLSRTNLQGYRELIAKLGLRK</sequence>